<dbReference type="AlphaFoldDB" id="A0A375HE79"/>
<proteinExistence type="predicted"/>
<name>A0A375HE79_9BURK</name>
<geneLocation type="plasmid" evidence="1">
    <name>I</name>
</geneLocation>
<keyword evidence="1" id="KW-0614">Plasmid</keyword>
<reference evidence="1" key="1">
    <citation type="submission" date="2018-01" db="EMBL/GenBank/DDBJ databases">
        <authorList>
            <person name="Gaut B.S."/>
            <person name="Morton B.R."/>
            <person name="Clegg M.T."/>
            <person name="Duvall M.R."/>
        </authorList>
    </citation>
    <scope>NUCLEOTIDE SEQUENCE</scope>
    <source>
        <strain evidence="1">Cupriavidus taiwanensis STM 8555</strain>
    </source>
</reference>
<evidence type="ECO:0000313" key="1">
    <source>
        <dbReference type="EMBL" id="SPD49216.1"/>
    </source>
</evidence>
<accession>A0A375HE79</accession>
<protein>
    <submittedName>
        <fullName evidence="1">Uncharacterized protein</fullName>
    </submittedName>
</protein>
<organism evidence="1">
    <name type="scientific">Cupriavidus taiwanensis</name>
    <dbReference type="NCBI Taxonomy" id="164546"/>
    <lineage>
        <taxon>Bacteria</taxon>
        <taxon>Pseudomonadati</taxon>
        <taxon>Pseudomonadota</taxon>
        <taxon>Betaproteobacteria</taxon>
        <taxon>Burkholderiales</taxon>
        <taxon>Burkholderiaceae</taxon>
        <taxon>Cupriavidus</taxon>
    </lineage>
</organism>
<gene>
    <name evidence="1" type="ORF">CBM2612_P0561</name>
</gene>
<dbReference type="EMBL" id="LT984809">
    <property type="protein sequence ID" value="SPD49216.1"/>
    <property type="molecule type" value="Genomic_DNA"/>
</dbReference>
<sequence length="58" mass="6680">MLEERQHNSFALSNFRRHDCLFDRLGAGTLFVTKPQCIEICDDKPPTICSCQCYEVAQ</sequence>